<dbReference type="EMBL" id="KL142367">
    <property type="protein sequence ID" value="KDR84956.1"/>
    <property type="molecule type" value="Genomic_DNA"/>
</dbReference>
<dbReference type="OrthoDB" id="3260792at2759"/>
<reference evidence="3" key="1">
    <citation type="journal article" date="2014" name="Proc. Natl. Acad. Sci. U.S.A.">
        <title>Extensive sampling of basidiomycete genomes demonstrates inadequacy of the white-rot/brown-rot paradigm for wood decay fungi.</title>
        <authorList>
            <person name="Riley R."/>
            <person name="Salamov A.A."/>
            <person name="Brown D.W."/>
            <person name="Nagy L.G."/>
            <person name="Floudas D."/>
            <person name="Held B.W."/>
            <person name="Levasseur A."/>
            <person name="Lombard V."/>
            <person name="Morin E."/>
            <person name="Otillar R."/>
            <person name="Lindquist E.A."/>
            <person name="Sun H."/>
            <person name="LaButti K.M."/>
            <person name="Schmutz J."/>
            <person name="Jabbour D."/>
            <person name="Luo H."/>
            <person name="Baker S.E."/>
            <person name="Pisabarro A.G."/>
            <person name="Walton J.D."/>
            <person name="Blanchette R.A."/>
            <person name="Henrissat B."/>
            <person name="Martin F."/>
            <person name="Cullen D."/>
            <person name="Hibbett D.S."/>
            <person name="Grigoriev I.V."/>
        </authorList>
    </citation>
    <scope>NUCLEOTIDE SEQUENCE [LARGE SCALE GENOMIC DNA]</scope>
    <source>
        <strain evidence="3">CBS 339.88</strain>
    </source>
</reference>
<name>A0A067TP87_GALM3</name>
<evidence type="ECO:0000313" key="2">
    <source>
        <dbReference type="EMBL" id="KDR84956.1"/>
    </source>
</evidence>
<proteinExistence type="predicted"/>
<evidence type="ECO:0000313" key="3">
    <source>
        <dbReference type="Proteomes" id="UP000027222"/>
    </source>
</evidence>
<feature type="region of interest" description="Disordered" evidence="1">
    <location>
        <begin position="272"/>
        <end position="294"/>
    </location>
</feature>
<dbReference type="STRING" id="685588.A0A067TP87"/>
<evidence type="ECO:0008006" key="4">
    <source>
        <dbReference type="Google" id="ProtNLM"/>
    </source>
</evidence>
<feature type="region of interest" description="Disordered" evidence="1">
    <location>
        <begin position="1"/>
        <end position="74"/>
    </location>
</feature>
<evidence type="ECO:0000256" key="1">
    <source>
        <dbReference type="SAM" id="MobiDB-lite"/>
    </source>
</evidence>
<dbReference type="AlphaFoldDB" id="A0A067TP87"/>
<protein>
    <recommendedName>
        <fullName evidence="4">Protein kinase domain-containing protein</fullName>
    </recommendedName>
</protein>
<accession>A0A067TP87</accession>
<gene>
    <name evidence="2" type="ORF">GALMADRAFT_204580</name>
</gene>
<sequence length="437" mass="48504">MSPPTQCDSHSSSPYSSPEPPHELITSSPSNQGYFGHLVFESSDSGFDCDDEDAGAQTDSTLDDAEDLGGAQFGHPLERIPRVKSADHGLNYDSDAEVNALLRTVTRSSGSSYPSRSQSVASFMTDESINFDRIVDLLLDQKPDPFLFPGSRNLVMFDSPTDDTLYHYGESLPPLMVKRLKRSSAELLLLLELNLHELREDPWNSAPHILRAVERDDKVYLCMQRLSEYNQPPLVNVAHYIDFFRQVLEGLSFLHEQRVVGLNCASPSSYMMDSSSASQTPAPTASDDESTSHPFDRSAYPVRYYFVDFTQATRIPLESLFPSSSPATPSGELQTRATCPFKRDVQGCGSLFERLLDNVPPVATKFKSLTKAMVQGGFTADDARRLFEALCRSIDAEVFEKPASRRPSSLPERAQTIAHVVSTSPMSERPRSKVLSR</sequence>
<keyword evidence="3" id="KW-1185">Reference proteome</keyword>
<organism evidence="2 3">
    <name type="scientific">Galerina marginata (strain CBS 339.88)</name>
    <dbReference type="NCBI Taxonomy" id="685588"/>
    <lineage>
        <taxon>Eukaryota</taxon>
        <taxon>Fungi</taxon>
        <taxon>Dikarya</taxon>
        <taxon>Basidiomycota</taxon>
        <taxon>Agaricomycotina</taxon>
        <taxon>Agaricomycetes</taxon>
        <taxon>Agaricomycetidae</taxon>
        <taxon>Agaricales</taxon>
        <taxon>Agaricineae</taxon>
        <taxon>Strophariaceae</taxon>
        <taxon>Galerina</taxon>
    </lineage>
</organism>
<dbReference type="Proteomes" id="UP000027222">
    <property type="component" value="Unassembled WGS sequence"/>
</dbReference>
<dbReference type="HOGENOM" id="CLU_568538_0_0_1"/>
<feature type="compositionally biased region" description="Low complexity" evidence="1">
    <location>
        <begin position="272"/>
        <end position="285"/>
    </location>
</feature>